<gene>
    <name evidence="3" type="ORF">AAH991_12215</name>
</gene>
<dbReference type="CDD" id="cd19088">
    <property type="entry name" value="AKR_AKR13B1"/>
    <property type="match status" value="1"/>
</dbReference>
<name>A0ABV0ALZ9_9ACTN</name>
<dbReference type="InterPro" id="IPR036812">
    <property type="entry name" value="NAD(P)_OxRdtase_dom_sf"/>
</dbReference>
<dbReference type="EMBL" id="JBDJAW010000008">
    <property type="protein sequence ID" value="MEN3535872.1"/>
    <property type="molecule type" value="Genomic_DNA"/>
</dbReference>
<keyword evidence="1" id="KW-0560">Oxidoreductase</keyword>
<dbReference type="PRINTS" id="PR00069">
    <property type="entry name" value="ALDKETRDTASE"/>
</dbReference>
<evidence type="ECO:0000313" key="3">
    <source>
        <dbReference type="EMBL" id="MEN3535872.1"/>
    </source>
</evidence>
<dbReference type="NCBIfam" id="NF007695">
    <property type="entry name" value="PRK10376.1"/>
    <property type="match status" value="1"/>
</dbReference>
<dbReference type="RefSeq" id="WP_346225891.1">
    <property type="nucleotide sequence ID" value="NZ_JBDJAW010000008.1"/>
</dbReference>
<dbReference type="InterPro" id="IPR050791">
    <property type="entry name" value="Aldo-Keto_reductase"/>
</dbReference>
<protein>
    <submittedName>
        <fullName evidence="3">Aldo/keto reductase</fullName>
    </submittedName>
</protein>
<sequence>MTVSTGSTGSTGSSGDVLRLADGLAVRRLGYGAMQLPGPGVWGPPRDHATALAVLRRAVELGVTHIDTSGFYGPHVANDLIRQALHPYPGDLVIATKVGVVRDEWHGFEAAAEPERLREQVEENLVRLGLARLDLVYLRVGGDGLLFPGEVPFAESFRALAELRDRGLIRALGLSGVTTEQLAEARAIAPVAAVQNRFHLFDRSAADVLATCEAAGIAFAAYFPLAAGTLRPGLDLSQAPPGMAPSAERLAVLDEVAGRYGATRAQVALAWLLGRSPVTLAIPGTSSLIHLEENMAAALLRLSPGDIALLDGLA</sequence>
<dbReference type="Proteomes" id="UP001447516">
    <property type="component" value="Unassembled WGS sequence"/>
</dbReference>
<organism evidence="3 4">
    <name type="scientific">Microbispora maris</name>
    <dbReference type="NCBI Taxonomy" id="3144104"/>
    <lineage>
        <taxon>Bacteria</taxon>
        <taxon>Bacillati</taxon>
        <taxon>Actinomycetota</taxon>
        <taxon>Actinomycetes</taxon>
        <taxon>Streptosporangiales</taxon>
        <taxon>Streptosporangiaceae</taxon>
        <taxon>Microbispora</taxon>
    </lineage>
</organism>
<dbReference type="PANTHER" id="PTHR43625:SF40">
    <property type="entry name" value="ALDO-KETO REDUCTASE YAKC [NADP(+)]"/>
    <property type="match status" value="1"/>
</dbReference>
<dbReference type="InterPro" id="IPR020471">
    <property type="entry name" value="AKR"/>
</dbReference>
<reference evidence="3 4" key="1">
    <citation type="submission" date="2024-05" db="EMBL/GenBank/DDBJ databases">
        <title>Microbispora sp.ZYX-F-249.</title>
        <authorList>
            <person name="Xie H."/>
        </authorList>
    </citation>
    <scope>NUCLEOTIDE SEQUENCE [LARGE SCALE GENOMIC DNA]</scope>
    <source>
        <strain evidence="3 4">ZYX-F-249</strain>
    </source>
</reference>
<comment type="caution">
    <text evidence="3">The sequence shown here is derived from an EMBL/GenBank/DDBJ whole genome shotgun (WGS) entry which is preliminary data.</text>
</comment>
<dbReference type="PANTHER" id="PTHR43625">
    <property type="entry name" value="AFLATOXIN B1 ALDEHYDE REDUCTASE"/>
    <property type="match status" value="1"/>
</dbReference>
<accession>A0ABV0ALZ9</accession>
<feature type="domain" description="NADP-dependent oxidoreductase" evidence="2">
    <location>
        <begin position="28"/>
        <end position="313"/>
    </location>
</feature>
<dbReference type="Gene3D" id="3.20.20.100">
    <property type="entry name" value="NADP-dependent oxidoreductase domain"/>
    <property type="match status" value="1"/>
</dbReference>
<dbReference type="SUPFAM" id="SSF51430">
    <property type="entry name" value="NAD(P)-linked oxidoreductase"/>
    <property type="match status" value="1"/>
</dbReference>
<dbReference type="Pfam" id="PF00248">
    <property type="entry name" value="Aldo_ket_red"/>
    <property type="match status" value="1"/>
</dbReference>
<dbReference type="InterPro" id="IPR023210">
    <property type="entry name" value="NADP_OxRdtase_dom"/>
</dbReference>
<keyword evidence="4" id="KW-1185">Reference proteome</keyword>
<evidence type="ECO:0000313" key="4">
    <source>
        <dbReference type="Proteomes" id="UP001447516"/>
    </source>
</evidence>
<proteinExistence type="predicted"/>
<evidence type="ECO:0000256" key="1">
    <source>
        <dbReference type="ARBA" id="ARBA00023002"/>
    </source>
</evidence>
<evidence type="ECO:0000259" key="2">
    <source>
        <dbReference type="Pfam" id="PF00248"/>
    </source>
</evidence>